<organism evidence="8 9">
    <name type="scientific">Plebeiibacterium marinum</name>
    <dbReference type="NCBI Taxonomy" id="2992111"/>
    <lineage>
        <taxon>Bacteria</taxon>
        <taxon>Pseudomonadati</taxon>
        <taxon>Bacteroidota</taxon>
        <taxon>Bacteroidia</taxon>
        <taxon>Marinilabiliales</taxon>
        <taxon>Marinilabiliaceae</taxon>
        <taxon>Plebeiibacterium</taxon>
    </lineage>
</organism>
<dbReference type="PANTHER" id="PTHR34990:SF1">
    <property type="entry name" value="UDP-2,3-DIACYLGLUCOSAMINE HYDROLASE"/>
    <property type="match status" value="1"/>
</dbReference>
<sequence length="254" mass="29774">MELQQEGKKIYFASDVHLGAPSIKDHKAHEKMFVDWLNEIKPSTKALYLLGDIFDFWYEYRYVAPRGFTRFLGKIAEFTDAGIPVHFFTGNHDIWVFDYLPKETGMVLHREPVSVELDGKKFFIGHGDGLGPYDKGYNFLKSIFTNTTLQWLFSRLHPNFAVGLAKKWSAHSRLKNENSEEAKFLGEEKEYLMLYAKDVLAKEYFDYFIFGHRHIDINRPIGDGSRFVYLGDWVKLRSYGVWDGSTFELKYYKK</sequence>
<comment type="caution">
    <text evidence="8">The sequence shown here is derived from an EMBL/GenBank/DDBJ whole genome shotgun (WGS) entry which is preliminary data.</text>
</comment>
<keyword evidence="6" id="KW-0464">Manganese</keyword>
<dbReference type="GO" id="GO:0009245">
    <property type="term" value="P:lipid A biosynthetic process"/>
    <property type="evidence" value="ECO:0007669"/>
    <property type="project" value="TreeGrafter"/>
</dbReference>
<dbReference type="Gene3D" id="3.60.21.10">
    <property type="match status" value="1"/>
</dbReference>
<evidence type="ECO:0000313" key="9">
    <source>
        <dbReference type="Proteomes" id="UP001207408"/>
    </source>
</evidence>
<dbReference type="PANTHER" id="PTHR34990">
    <property type="entry name" value="UDP-2,3-DIACYLGLUCOSAMINE HYDROLASE-RELATED"/>
    <property type="match status" value="1"/>
</dbReference>
<proteinExistence type="predicted"/>
<dbReference type="AlphaFoldDB" id="A0AAE3MH47"/>
<evidence type="ECO:0000256" key="3">
    <source>
        <dbReference type="ARBA" id="ARBA00022723"/>
    </source>
</evidence>
<evidence type="ECO:0000256" key="2">
    <source>
        <dbReference type="ARBA" id="ARBA00022519"/>
    </source>
</evidence>
<keyword evidence="3" id="KW-0479">Metal-binding</keyword>
<dbReference type="InterPro" id="IPR029052">
    <property type="entry name" value="Metallo-depent_PP-like"/>
</dbReference>
<evidence type="ECO:0000259" key="7">
    <source>
        <dbReference type="Pfam" id="PF00149"/>
    </source>
</evidence>
<evidence type="ECO:0000256" key="1">
    <source>
        <dbReference type="ARBA" id="ARBA00022475"/>
    </source>
</evidence>
<dbReference type="GO" id="GO:0016020">
    <property type="term" value="C:membrane"/>
    <property type="evidence" value="ECO:0007669"/>
    <property type="project" value="GOC"/>
</dbReference>
<dbReference type="GO" id="GO:0046872">
    <property type="term" value="F:metal ion binding"/>
    <property type="evidence" value="ECO:0007669"/>
    <property type="project" value="UniProtKB-KW"/>
</dbReference>
<feature type="domain" description="Calcineurin-like phosphoesterase" evidence="7">
    <location>
        <begin position="9"/>
        <end position="215"/>
    </location>
</feature>
<evidence type="ECO:0000256" key="4">
    <source>
        <dbReference type="ARBA" id="ARBA00022801"/>
    </source>
</evidence>
<keyword evidence="5" id="KW-0472">Membrane</keyword>
<evidence type="ECO:0000256" key="5">
    <source>
        <dbReference type="ARBA" id="ARBA00023136"/>
    </source>
</evidence>
<reference evidence="8" key="1">
    <citation type="submission" date="2022-10" db="EMBL/GenBank/DDBJ databases">
        <authorList>
            <person name="Yu W.X."/>
        </authorList>
    </citation>
    <scope>NUCLEOTIDE SEQUENCE</scope>
    <source>
        <strain evidence="8">D04</strain>
    </source>
</reference>
<gene>
    <name evidence="8" type="ORF">OM074_19845</name>
</gene>
<protein>
    <submittedName>
        <fullName evidence="8">UDP-2,3-diacylglucosamine diphosphatase</fullName>
    </submittedName>
</protein>
<name>A0AAE3MH47_9BACT</name>
<evidence type="ECO:0000256" key="6">
    <source>
        <dbReference type="ARBA" id="ARBA00023211"/>
    </source>
</evidence>
<keyword evidence="4" id="KW-0378">Hydrolase</keyword>
<dbReference type="InterPro" id="IPR004843">
    <property type="entry name" value="Calcineurin-like_PHP"/>
</dbReference>
<dbReference type="Proteomes" id="UP001207408">
    <property type="component" value="Unassembled WGS sequence"/>
</dbReference>
<dbReference type="SUPFAM" id="SSF56300">
    <property type="entry name" value="Metallo-dependent phosphatases"/>
    <property type="match status" value="1"/>
</dbReference>
<dbReference type="Pfam" id="PF00149">
    <property type="entry name" value="Metallophos"/>
    <property type="match status" value="1"/>
</dbReference>
<dbReference type="RefSeq" id="WP_301202377.1">
    <property type="nucleotide sequence ID" value="NZ_JAPDPI010000067.1"/>
</dbReference>
<accession>A0AAE3MH47</accession>
<dbReference type="GO" id="GO:0008758">
    <property type="term" value="F:UDP-2,3-diacylglucosamine hydrolase activity"/>
    <property type="evidence" value="ECO:0007669"/>
    <property type="project" value="TreeGrafter"/>
</dbReference>
<dbReference type="InterPro" id="IPR043461">
    <property type="entry name" value="LpxH-like"/>
</dbReference>
<keyword evidence="9" id="KW-1185">Reference proteome</keyword>
<evidence type="ECO:0000313" key="8">
    <source>
        <dbReference type="EMBL" id="MCW3807888.1"/>
    </source>
</evidence>
<keyword evidence="2" id="KW-0997">Cell inner membrane</keyword>
<dbReference type="CDD" id="cd07398">
    <property type="entry name" value="MPP_YbbF-LpxH"/>
    <property type="match status" value="1"/>
</dbReference>
<dbReference type="EMBL" id="JAPDPI010000067">
    <property type="protein sequence ID" value="MCW3807888.1"/>
    <property type="molecule type" value="Genomic_DNA"/>
</dbReference>
<keyword evidence="1" id="KW-1003">Cell membrane</keyword>